<keyword evidence="1" id="KW-0482">Metalloprotease</keyword>
<evidence type="ECO:0000259" key="3">
    <source>
        <dbReference type="PROSITE" id="PS50215"/>
    </source>
</evidence>
<keyword evidence="1" id="KW-0645">Protease</keyword>
<evidence type="ECO:0000256" key="1">
    <source>
        <dbReference type="ARBA" id="ARBA00023049"/>
    </source>
</evidence>
<keyword evidence="1" id="KW-0378">Hydrolase</keyword>
<dbReference type="OMA" id="ENSICAQ"/>
<gene>
    <name evidence="4" type="ORF">Ocin01_00241</name>
</gene>
<feature type="binding site" evidence="2">
    <location>
        <position position="310"/>
    </location>
    <ligand>
        <name>Zn(2+)</name>
        <dbReference type="ChEBI" id="CHEBI:29105"/>
        <note>catalytic</note>
    </ligand>
</feature>
<keyword evidence="2" id="KW-0479">Metal-binding</keyword>
<dbReference type="Pfam" id="PF13688">
    <property type="entry name" value="Reprolysin_5"/>
    <property type="match status" value="1"/>
</dbReference>
<dbReference type="Gene3D" id="3.40.390.10">
    <property type="entry name" value="Collagenase (Catalytic Domain)"/>
    <property type="match status" value="1"/>
</dbReference>
<dbReference type="PANTHER" id="PTHR11905">
    <property type="entry name" value="ADAM A DISINTEGRIN AND METALLOPROTEASE DOMAIN"/>
    <property type="match status" value="1"/>
</dbReference>
<dbReference type="AlphaFoldDB" id="A0A1D2NMF7"/>
<keyword evidence="2" id="KW-0862">Zinc</keyword>
<evidence type="ECO:0000313" key="4">
    <source>
        <dbReference type="EMBL" id="ODN06442.1"/>
    </source>
</evidence>
<keyword evidence="5" id="KW-1185">Reference proteome</keyword>
<feature type="active site" evidence="2">
    <location>
        <position position="301"/>
    </location>
</feature>
<sequence length="583" mass="64945">MVEISSEHGIKSGSPIHVKVDSEAGEQYNLKLFKPDKSVLHPNVKVISIGTDRKTGYPTYDSWTPSKEELKAAQDVYVDADNLAAVRVNYEKGERSMIGVVNGRKFEAKDGKTKLYQSAPQNRSDYIDIGRKLTISEQRQTNPALAVDAIVELLVVCDKEFGDVFQHDRAKILEYFTVYFWDVNLRYKTLPSNNISFRVTGIVVISTPSGQPFIEEARAPDGKAEFGRILDRFSPWVYQQINSVPKFDMAVAITNTALEWGGGLAYMRAACSVDNNSQRHWGTLVFNDAGDWGSLTVGAHELAHTLGAPHDDDPNYPGGCTDRGYIMSGGNDDLRWFFSTCSDRTIGDFVGSNEGSCLRTIDESGSPPISPDFSSILAPSKEEQCKRRLNNPDAFIEEVDIPDCKIMKCWIPNEEGGWWIYSLAPVDNSPCGGENRCFRGRCRKPGSLIRNVGDGRCLRATDPFEFTAPIEPANCPQPGIPLDRFVISDEGIGKTLATPWGTRDATETGEKCIYTGNEEGGIMTTDRCNTENQWHGWDFIDVGNGEFLISHRVTSRCAKPEGSYIRTYVNCDRNDANMRWKLE</sequence>
<evidence type="ECO:0000256" key="2">
    <source>
        <dbReference type="PROSITE-ProRule" id="PRU00276"/>
    </source>
</evidence>
<comment type="caution">
    <text evidence="2">Lacks conserved residue(s) required for the propagation of feature annotation.</text>
</comment>
<dbReference type="OrthoDB" id="6497651at2759"/>
<dbReference type="PROSITE" id="PS50215">
    <property type="entry name" value="ADAM_MEPRO"/>
    <property type="match status" value="1"/>
</dbReference>
<reference evidence="4 5" key="1">
    <citation type="journal article" date="2016" name="Genome Biol. Evol.">
        <title>Gene Family Evolution Reflects Adaptation to Soil Environmental Stressors in the Genome of the Collembolan Orchesella cincta.</title>
        <authorList>
            <person name="Faddeeva-Vakhrusheva A."/>
            <person name="Derks M.F."/>
            <person name="Anvar S.Y."/>
            <person name="Agamennone V."/>
            <person name="Suring W."/>
            <person name="Smit S."/>
            <person name="van Straalen N.M."/>
            <person name="Roelofs D."/>
        </authorList>
    </citation>
    <scope>NUCLEOTIDE SEQUENCE [LARGE SCALE GENOMIC DNA]</scope>
    <source>
        <tissue evidence="4">Mixed pool</tissue>
    </source>
</reference>
<organism evidence="4 5">
    <name type="scientific">Orchesella cincta</name>
    <name type="common">Springtail</name>
    <name type="synonym">Podura cincta</name>
    <dbReference type="NCBI Taxonomy" id="48709"/>
    <lineage>
        <taxon>Eukaryota</taxon>
        <taxon>Metazoa</taxon>
        <taxon>Ecdysozoa</taxon>
        <taxon>Arthropoda</taxon>
        <taxon>Hexapoda</taxon>
        <taxon>Collembola</taxon>
        <taxon>Entomobryomorpha</taxon>
        <taxon>Entomobryoidea</taxon>
        <taxon>Orchesellidae</taxon>
        <taxon>Orchesellinae</taxon>
        <taxon>Orchesella</taxon>
    </lineage>
</organism>
<dbReference type="InterPro" id="IPR001590">
    <property type="entry name" value="Peptidase_M12B"/>
</dbReference>
<dbReference type="SUPFAM" id="SSF55486">
    <property type="entry name" value="Metalloproteases ('zincins'), catalytic domain"/>
    <property type="match status" value="1"/>
</dbReference>
<dbReference type="GO" id="GO:0004222">
    <property type="term" value="F:metalloendopeptidase activity"/>
    <property type="evidence" value="ECO:0007669"/>
    <property type="project" value="InterPro"/>
</dbReference>
<dbReference type="Proteomes" id="UP000094527">
    <property type="component" value="Unassembled WGS sequence"/>
</dbReference>
<proteinExistence type="predicted"/>
<comment type="caution">
    <text evidence="4">The sequence shown here is derived from an EMBL/GenBank/DDBJ whole genome shotgun (WGS) entry which is preliminary data.</text>
</comment>
<accession>A0A1D2NMF7</accession>
<dbReference type="PROSITE" id="PS50231">
    <property type="entry name" value="RICIN_B_LECTIN"/>
    <property type="match status" value="1"/>
</dbReference>
<dbReference type="GO" id="GO:0006509">
    <property type="term" value="P:membrane protein ectodomain proteolysis"/>
    <property type="evidence" value="ECO:0007669"/>
    <property type="project" value="TreeGrafter"/>
</dbReference>
<dbReference type="InterPro" id="IPR024079">
    <property type="entry name" value="MetalloPept_cat_dom_sf"/>
</dbReference>
<feature type="binding site" evidence="2">
    <location>
        <position position="304"/>
    </location>
    <ligand>
        <name>Zn(2+)</name>
        <dbReference type="ChEBI" id="CHEBI:29105"/>
        <note>catalytic</note>
    </ligand>
</feature>
<dbReference type="SUPFAM" id="SSF50370">
    <property type="entry name" value="Ricin B-like lectins"/>
    <property type="match status" value="1"/>
</dbReference>
<protein>
    <submittedName>
        <fullName evidence="4">Venom metalloproteinase 3</fullName>
    </submittedName>
</protein>
<dbReference type="Gene3D" id="3.40.1620.60">
    <property type="match status" value="1"/>
</dbReference>
<dbReference type="InterPro" id="IPR035992">
    <property type="entry name" value="Ricin_B-like_lectins"/>
</dbReference>
<feature type="binding site" evidence="2">
    <location>
        <position position="300"/>
    </location>
    <ligand>
        <name>Zn(2+)</name>
        <dbReference type="ChEBI" id="CHEBI:29105"/>
        <note>catalytic</note>
    </ligand>
</feature>
<dbReference type="EMBL" id="LJIJ01000005">
    <property type="protein sequence ID" value="ODN06442.1"/>
    <property type="molecule type" value="Genomic_DNA"/>
</dbReference>
<name>A0A1D2NMF7_ORCCI</name>
<dbReference type="GO" id="GO:0046872">
    <property type="term" value="F:metal ion binding"/>
    <property type="evidence" value="ECO:0007669"/>
    <property type="project" value="UniProtKB-KW"/>
</dbReference>
<evidence type="ECO:0000313" key="5">
    <source>
        <dbReference type="Proteomes" id="UP000094527"/>
    </source>
</evidence>
<dbReference type="STRING" id="48709.A0A1D2NMF7"/>
<dbReference type="PANTHER" id="PTHR11905:SF159">
    <property type="entry name" value="ADAM METALLOPROTEASE"/>
    <property type="match status" value="1"/>
</dbReference>
<feature type="domain" description="Peptidase M12B" evidence="3">
    <location>
        <begin position="149"/>
        <end position="362"/>
    </location>
</feature>